<evidence type="ECO:0000256" key="4">
    <source>
        <dbReference type="ARBA" id="ARBA00022536"/>
    </source>
</evidence>
<evidence type="ECO:0000256" key="7">
    <source>
        <dbReference type="ARBA" id="ARBA00022837"/>
    </source>
</evidence>
<dbReference type="Gene3D" id="2.40.155.10">
    <property type="entry name" value="Green fluorescent protein"/>
    <property type="match status" value="1"/>
</dbReference>
<dbReference type="Pfam" id="PF00058">
    <property type="entry name" value="Ldl_recept_b"/>
    <property type="match status" value="3"/>
</dbReference>
<keyword evidence="2" id="KW-0964">Secreted</keyword>
<dbReference type="InterPro" id="IPR009030">
    <property type="entry name" value="Growth_fac_rcpt_cys_sf"/>
</dbReference>
<keyword evidence="11" id="KW-0325">Glycoprotein</keyword>
<dbReference type="GO" id="GO:0060070">
    <property type="term" value="P:canonical Wnt signaling pathway"/>
    <property type="evidence" value="ECO:0007669"/>
    <property type="project" value="TreeGrafter"/>
</dbReference>
<comment type="caution">
    <text evidence="18">The sequence shown here is derived from an EMBL/GenBank/DDBJ whole genome shotgun (WGS) entry which is preliminary data.</text>
</comment>
<keyword evidence="19" id="KW-1185">Reference proteome</keyword>
<evidence type="ECO:0000259" key="16">
    <source>
        <dbReference type="PROSITE" id="PS50993"/>
    </source>
</evidence>
<feature type="domain" description="EGF-like" evidence="15">
    <location>
        <begin position="586"/>
        <end position="625"/>
    </location>
</feature>
<evidence type="ECO:0000256" key="5">
    <source>
        <dbReference type="ARBA" id="ARBA00022729"/>
    </source>
</evidence>
<feature type="repeat" description="LDL-receptor class B" evidence="13">
    <location>
        <begin position="1120"/>
        <end position="1165"/>
    </location>
</feature>
<evidence type="ECO:0000256" key="8">
    <source>
        <dbReference type="ARBA" id="ARBA00022869"/>
    </source>
</evidence>
<keyword evidence="7" id="KW-0106">Calcium</keyword>
<proteinExistence type="predicted"/>
<keyword evidence="3" id="KW-0272">Extracellular matrix</keyword>
<dbReference type="GO" id="GO:0007160">
    <property type="term" value="P:cell-matrix adhesion"/>
    <property type="evidence" value="ECO:0007669"/>
    <property type="project" value="InterPro"/>
</dbReference>
<evidence type="ECO:0000256" key="13">
    <source>
        <dbReference type="PROSITE-ProRule" id="PRU00461"/>
    </source>
</evidence>
<feature type="disulfide bond" evidence="12">
    <location>
        <begin position="791"/>
        <end position="808"/>
    </location>
</feature>
<feature type="domain" description="EGF-like" evidence="15">
    <location>
        <begin position="738"/>
        <end position="779"/>
    </location>
</feature>
<keyword evidence="4 12" id="KW-0245">EGF-like domain</keyword>
<dbReference type="InterPro" id="IPR000152">
    <property type="entry name" value="EGF-type_Asp/Asn_hydroxyl_site"/>
</dbReference>
<evidence type="ECO:0000256" key="3">
    <source>
        <dbReference type="ARBA" id="ARBA00022530"/>
    </source>
</evidence>
<accession>A0A9J6CJE3</accession>
<evidence type="ECO:0008006" key="20">
    <source>
        <dbReference type="Google" id="ProtNLM"/>
    </source>
</evidence>
<evidence type="ECO:0000256" key="2">
    <source>
        <dbReference type="ARBA" id="ARBA00022525"/>
    </source>
</evidence>
<dbReference type="SMART" id="SM00181">
    <property type="entry name" value="EGF"/>
    <property type="match status" value="10"/>
</dbReference>
<feature type="domain" description="EGF-like" evidence="15">
    <location>
        <begin position="537"/>
        <end position="577"/>
    </location>
</feature>
<dbReference type="InterPro" id="IPR000742">
    <property type="entry name" value="EGF"/>
</dbReference>
<dbReference type="EMBL" id="JADBJN010000001">
    <property type="protein sequence ID" value="KAG5681991.1"/>
    <property type="molecule type" value="Genomic_DNA"/>
</dbReference>
<feature type="disulfide bond" evidence="12">
    <location>
        <begin position="548"/>
        <end position="565"/>
    </location>
</feature>
<dbReference type="SMART" id="SM00682">
    <property type="entry name" value="G2F"/>
    <property type="match status" value="1"/>
</dbReference>
<dbReference type="OrthoDB" id="6375837at2759"/>
<dbReference type="Gene3D" id="2.10.25.10">
    <property type="entry name" value="Laminin"/>
    <property type="match status" value="6"/>
</dbReference>
<dbReference type="GO" id="GO:0042813">
    <property type="term" value="F:Wnt receptor activity"/>
    <property type="evidence" value="ECO:0007669"/>
    <property type="project" value="TreeGrafter"/>
</dbReference>
<evidence type="ECO:0000256" key="12">
    <source>
        <dbReference type="PROSITE-ProRule" id="PRU00076"/>
    </source>
</evidence>
<dbReference type="PROSITE" id="PS50026">
    <property type="entry name" value="EGF_3"/>
    <property type="match status" value="6"/>
</dbReference>
<feature type="repeat" description="LDL-receptor class B" evidence="13">
    <location>
        <begin position="1033"/>
        <end position="1075"/>
    </location>
</feature>
<evidence type="ECO:0000256" key="14">
    <source>
        <dbReference type="SAM" id="SignalP"/>
    </source>
</evidence>
<dbReference type="InterPro" id="IPR018097">
    <property type="entry name" value="EGF_Ca-bd_CS"/>
</dbReference>
<feature type="domain" description="EGF-like" evidence="15">
    <location>
        <begin position="781"/>
        <end position="822"/>
    </location>
</feature>
<dbReference type="Pfam" id="PF07645">
    <property type="entry name" value="EGF_CA"/>
    <property type="match status" value="1"/>
</dbReference>
<dbReference type="FunFam" id="2.10.25.10:FF:000038">
    <property type="entry name" value="Fibrillin 2"/>
    <property type="match status" value="1"/>
</dbReference>
<feature type="disulfide bond" evidence="12">
    <location>
        <begin position="913"/>
        <end position="930"/>
    </location>
</feature>
<dbReference type="Proteomes" id="UP001107558">
    <property type="component" value="Chromosome 1"/>
</dbReference>
<keyword evidence="9" id="KW-0130">Cell adhesion</keyword>
<keyword evidence="10 12" id="KW-1015">Disulfide bond</keyword>
<dbReference type="PROSITE" id="PS00010">
    <property type="entry name" value="ASX_HYDROXYL"/>
    <property type="match status" value="1"/>
</dbReference>
<evidence type="ECO:0000256" key="9">
    <source>
        <dbReference type="ARBA" id="ARBA00022889"/>
    </source>
</evidence>
<dbReference type="Pfam" id="PF06119">
    <property type="entry name" value="NIDO"/>
    <property type="match status" value="1"/>
</dbReference>
<feature type="domain" description="NIDO" evidence="17">
    <location>
        <begin position="97"/>
        <end position="256"/>
    </location>
</feature>
<dbReference type="CDD" id="cd00054">
    <property type="entry name" value="EGF_CA"/>
    <property type="match status" value="1"/>
</dbReference>
<dbReference type="InterPro" id="IPR000033">
    <property type="entry name" value="LDLR_classB_rpt"/>
</dbReference>
<feature type="chain" id="PRO_5039913438" description="Nidogen" evidence="14">
    <location>
        <begin position="24"/>
        <end position="1294"/>
    </location>
</feature>
<keyword evidence="6" id="KW-0677">Repeat</keyword>
<dbReference type="PANTHER" id="PTHR46513">
    <property type="entry name" value="VITELLOGENIN RECEPTOR-LIKE PROTEIN-RELATED-RELATED"/>
    <property type="match status" value="1"/>
</dbReference>
<comment type="subcellular location">
    <subcellularLocation>
        <location evidence="1">Secreted</location>
        <location evidence="1">Extracellular space</location>
        <location evidence="1">Extracellular matrix</location>
        <location evidence="1">Basement membrane</location>
    </subcellularLocation>
</comment>
<organism evidence="18 19">
    <name type="scientific">Polypedilum vanderplanki</name>
    <name type="common">Sleeping chironomid midge</name>
    <dbReference type="NCBI Taxonomy" id="319348"/>
    <lineage>
        <taxon>Eukaryota</taxon>
        <taxon>Metazoa</taxon>
        <taxon>Ecdysozoa</taxon>
        <taxon>Arthropoda</taxon>
        <taxon>Hexapoda</taxon>
        <taxon>Insecta</taxon>
        <taxon>Pterygota</taxon>
        <taxon>Neoptera</taxon>
        <taxon>Endopterygota</taxon>
        <taxon>Diptera</taxon>
        <taxon>Nematocera</taxon>
        <taxon>Chironomoidea</taxon>
        <taxon>Chironomidae</taxon>
        <taxon>Chironominae</taxon>
        <taxon>Polypedilum</taxon>
        <taxon>Polypedilum</taxon>
    </lineage>
</organism>
<keyword evidence="5 14" id="KW-0732">Signal</keyword>
<dbReference type="InterPro" id="IPR011042">
    <property type="entry name" value="6-blade_b-propeller_TolB-like"/>
</dbReference>
<keyword evidence="8" id="KW-0084">Basement membrane</keyword>
<evidence type="ECO:0000256" key="10">
    <source>
        <dbReference type="ARBA" id="ARBA00023157"/>
    </source>
</evidence>
<dbReference type="FunFam" id="2.120.10.30:FF:000241">
    <property type="entry name" value="Low-density lipoprotein receptor-related protein 6"/>
    <property type="match status" value="1"/>
</dbReference>
<gene>
    <name evidence="18" type="ORF">PVAND_011390</name>
</gene>
<dbReference type="InterPro" id="IPR049883">
    <property type="entry name" value="NOTCH1_EGF-like"/>
</dbReference>
<evidence type="ECO:0000313" key="18">
    <source>
        <dbReference type="EMBL" id="KAG5681991.1"/>
    </source>
</evidence>
<feature type="signal peptide" evidence="14">
    <location>
        <begin position="1"/>
        <end position="23"/>
    </location>
</feature>
<dbReference type="SMART" id="SM00539">
    <property type="entry name" value="NIDO"/>
    <property type="match status" value="1"/>
</dbReference>
<dbReference type="InterPro" id="IPR003886">
    <property type="entry name" value="NIDO_dom"/>
</dbReference>
<dbReference type="GO" id="GO:0017147">
    <property type="term" value="F:Wnt-protein binding"/>
    <property type="evidence" value="ECO:0007669"/>
    <property type="project" value="TreeGrafter"/>
</dbReference>
<dbReference type="InterPro" id="IPR050778">
    <property type="entry name" value="Cueball_EGF_LRP_Nidogen"/>
</dbReference>
<sequence>MISLSKVLFINLLFLLATSHINGLSTSELYNINVPGVVTLQKGDEESRLINLQKSIYFYTEKYDSIYINTNGLLSFTNEFPEFLNIPFPIEYPSISPFYSNIDTTRADSSGSISYYETTTDSAILNRASNIVRSAFSANNFFAKSVFVATWNRVPKWYNEETQEKNLNEVNTFQVAIISNDEESYVEFLYPKNGIQWIQAENGQSGLPDIRGRAGFVSSDGRYTLLKGSGTDRVRHLSETSNFGQSGRWLYRVGKLGEDQNVEEPNLNQQEDEDSHVATSCADGGRLQCHSSAICEDSHGPKGFCCKCRDDFYGNGYSCIKNSVPIRVIGSISGHVGSSQITSSLQAYVVMNDGRIYAAISSLGRDLGTRIQLLQVIGGVIGWLFAKPFSNSLNGYQITGGKFNHTSTIRFTSGENVHITQRYTGLNLWDQLSAEIEISGDVPEIREGISITMEDFFDEYKSSGPNKIQAVATRRVELSSGEPDLEYTIYQDISYERCEEIPNIETRLKTSRIQLGYYSQEDAVRMSSVTKIGVGDKTNPCIEGTANCGENTVCIPNNDDDSYECQCKNGFTFATTERDAPESCVDIDECSSSHICSENAECINTNGGYTCVCLPGFEGNGYECRKAEEETYILHTTPRYSYPSPTCRGCSENGHCSEGVCVCNNGFIGDGYNCRMICAMNEMFDGVSCVRIAEIEEDEILPQCTQTACVCPRGYKMVEYAFKSVCREEEIPDDHQQHPITCDVVNNCHRHANCEYDDNLQQYQCVCAPGYDGNGLDCIEVEANCAHEDICDVHADCVYNATLRRSNCICQDGYEGNGRTCRLSAECRSASDCGYHSVCIEGICECDTGYERDSSDLCVPAGSCNGAYCAENAYCRFDDRMKVNYCFCPEGFIGDGVIECKSIPPPCNVRNNCGLYASCVPNYRTSSYQCLCNDGYNGDGFVCVPEHNCNNIPTLCDVNAHCIQSFGKYQCVCNQGFVGNGSSCNLPPKLESEFLIVSQGVAAVKVPLSGHKRSVPIATATMVIAIDKDCIEGRVYWSDISAKAIFSSKYDGTDKKTFLSEGIMSPEGIAIDWIGRRIYWADSLKDTIEVANLDNATMNAVLINQGLVNPRGLAVDPLQGKLFWSDWNRKSPKIESSNLDGSDRKVILSAPDVKLPNSLALSLSSGELCYADAGNQKIECIDIYTNQKRLVADKLSYPFSIAITDSHYYWSDWTTKKIESIDTNGVRESIQMTLFTSKMYGMTSITERCPYDINVCSNNNGDCPADHICLANRLMPSGKTCKCVTHGACNIHDE</sequence>
<evidence type="ECO:0000313" key="19">
    <source>
        <dbReference type="Proteomes" id="UP001107558"/>
    </source>
</evidence>
<dbReference type="InterPro" id="IPR006605">
    <property type="entry name" value="G2_nidogen/fibulin_G2F"/>
</dbReference>
<comment type="caution">
    <text evidence="12">Lacks conserved residue(s) required for the propagation of feature annotation.</text>
</comment>
<dbReference type="InterPro" id="IPR009017">
    <property type="entry name" value="GFP"/>
</dbReference>
<dbReference type="Pfam" id="PF12947">
    <property type="entry name" value="EGF_3"/>
    <property type="match status" value="2"/>
</dbReference>
<feature type="domain" description="Nidogen G2 beta-barrel" evidence="16">
    <location>
        <begin position="324"/>
        <end position="542"/>
    </location>
</feature>
<dbReference type="GO" id="GO:0005509">
    <property type="term" value="F:calcium ion binding"/>
    <property type="evidence" value="ECO:0007669"/>
    <property type="project" value="InterPro"/>
</dbReference>
<feature type="domain" description="EGF-like" evidence="15">
    <location>
        <begin position="945"/>
        <end position="985"/>
    </location>
</feature>
<dbReference type="GO" id="GO:0005886">
    <property type="term" value="C:plasma membrane"/>
    <property type="evidence" value="ECO:0007669"/>
    <property type="project" value="TreeGrafter"/>
</dbReference>
<dbReference type="PROSITE" id="PS01186">
    <property type="entry name" value="EGF_2"/>
    <property type="match status" value="5"/>
</dbReference>
<dbReference type="SUPFAM" id="SSF63825">
    <property type="entry name" value="YWTD domain"/>
    <property type="match status" value="1"/>
</dbReference>
<feature type="domain" description="EGF-like" evidence="15">
    <location>
        <begin position="903"/>
        <end position="942"/>
    </location>
</feature>
<evidence type="ECO:0000256" key="11">
    <source>
        <dbReference type="ARBA" id="ARBA00023180"/>
    </source>
</evidence>
<dbReference type="SUPFAM" id="SSF57184">
    <property type="entry name" value="Growth factor receptor domain"/>
    <property type="match status" value="2"/>
</dbReference>
<dbReference type="PROSITE" id="PS51220">
    <property type="entry name" value="NIDO"/>
    <property type="match status" value="1"/>
</dbReference>
<evidence type="ECO:0000259" key="15">
    <source>
        <dbReference type="PROSITE" id="PS50026"/>
    </source>
</evidence>
<feature type="disulfide bond" evidence="12">
    <location>
        <begin position="748"/>
        <end position="765"/>
    </location>
</feature>
<feature type="repeat" description="LDL-receptor class B" evidence="13">
    <location>
        <begin position="1076"/>
        <end position="1119"/>
    </location>
</feature>
<evidence type="ECO:0000259" key="17">
    <source>
        <dbReference type="PROSITE" id="PS51220"/>
    </source>
</evidence>
<dbReference type="Gene3D" id="2.120.10.30">
    <property type="entry name" value="TolB, C-terminal domain"/>
    <property type="match status" value="1"/>
</dbReference>
<dbReference type="Pfam" id="PF07474">
    <property type="entry name" value="G2F"/>
    <property type="match status" value="1"/>
</dbReference>
<dbReference type="InterPro" id="IPR024731">
    <property type="entry name" value="NELL2-like_EGF"/>
</dbReference>
<evidence type="ECO:0000256" key="6">
    <source>
        <dbReference type="ARBA" id="ARBA00022737"/>
    </source>
</evidence>
<dbReference type="GO" id="GO:0005604">
    <property type="term" value="C:basement membrane"/>
    <property type="evidence" value="ECO:0007669"/>
    <property type="project" value="UniProtKB-SubCell"/>
</dbReference>
<dbReference type="PROSITE" id="PS51120">
    <property type="entry name" value="LDLRB"/>
    <property type="match status" value="3"/>
</dbReference>
<dbReference type="InterPro" id="IPR001881">
    <property type="entry name" value="EGF-like_Ca-bd_dom"/>
</dbReference>
<dbReference type="PROSITE" id="PS50993">
    <property type="entry name" value="NIDOGEN_G2"/>
    <property type="match status" value="1"/>
</dbReference>
<protein>
    <recommendedName>
        <fullName evidence="20">Nidogen</fullName>
    </recommendedName>
</protein>
<dbReference type="SMART" id="SM00179">
    <property type="entry name" value="EGF_CA"/>
    <property type="match status" value="3"/>
</dbReference>
<name>A0A9J6CJE3_POLVA</name>
<dbReference type="SUPFAM" id="SSF54511">
    <property type="entry name" value="GFP-like"/>
    <property type="match status" value="1"/>
</dbReference>
<reference evidence="18" key="1">
    <citation type="submission" date="2021-03" db="EMBL/GenBank/DDBJ databases">
        <title>Chromosome level genome of the anhydrobiotic midge Polypedilum vanderplanki.</title>
        <authorList>
            <person name="Yoshida Y."/>
            <person name="Kikawada T."/>
            <person name="Gusev O."/>
        </authorList>
    </citation>
    <scope>NUCLEOTIDE SEQUENCE</scope>
    <source>
        <strain evidence="18">NIAS01</strain>
        <tissue evidence="18">Whole body or cell culture</tissue>
    </source>
</reference>
<evidence type="ECO:0000256" key="1">
    <source>
        <dbReference type="ARBA" id="ARBA00004302"/>
    </source>
</evidence>
<dbReference type="SMART" id="SM00135">
    <property type="entry name" value="LY"/>
    <property type="match status" value="5"/>
</dbReference>
<dbReference type="PANTHER" id="PTHR46513:SF13">
    <property type="entry name" value="EGF-LIKE DOMAIN-CONTAINING PROTEIN"/>
    <property type="match status" value="1"/>
</dbReference>
<dbReference type="PROSITE" id="PS01187">
    <property type="entry name" value="EGF_CA"/>
    <property type="match status" value="1"/>
</dbReference>